<dbReference type="InterPro" id="IPR004692">
    <property type="entry name" value="SecG"/>
</dbReference>
<dbReference type="GO" id="GO:0009306">
    <property type="term" value="P:protein secretion"/>
    <property type="evidence" value="ECO:0007669"/>
    <property type="project" value="UniProtKB-UniRule"/>
</dbReference>
<dbReference type="Proteomes" id="UP000823883">
    <property type="component" value="Unassembled WGS sequence"/>
</dbReference>
<evidence type="ECO:0000256" key="6">
    <source>
        <dbReference type="ARBA" id="ARBA00022927"/>
    </source>
</evidence>
<keyword evidence="4 10" id="KW-1003">Cell membrane</keyword>
<reference evidence="11" key="1">
    <citation type="journal article" date="2021" name="PeerJ">
        <title>Extensive microbial diversity within the chicken gut microbiome revealed by metagenomics and culture.</title>
        <authorList>
            <person name="Gilroy R."/>
            <person name="Ravi A."/>
            <person name="Getino M."/>
            <person name="Pursley I."/>
            <person name="Horton D.L."/>
            <person name="Alikhan N.F."/>
            <person name="Baker D."/>
            <person name="Gharbi K."/>
            <person name="Hall N."/>
            <person name="Watson M."/>
            <person name="Adriaenssens E.M."/>
            <person name="Foster-Nyarko E."/>
            <person name="Jarju S."/>
            <person name="Secka A."/>
            <person name="Antonio M."/>
            <person name="Oren A."/>
            <person name="Chaudhuri R.R."/>
            <person name="La Ragione R."/>
            <person name="Hildebrand F."/>
            <person name="Pallen M.J."/>
        </authorList>
    </citation>
    <scope>NUCLEOTIDE SEQUENCE</scope>
    <source>
        <strain evidence="11">CHK183-5548</strain>
    </source>
</reference>
<dbReference type="GO" id="GO:0015450">
    <property type="term" value="F:protein-transporting ATPase activity"/>
    <property type="evidence" value="ECO:0007669"/>
    <property type="project" value="UniProtKB-UniRule"/>
</dbReference>
<keyword evidence="5 10" id="KW-0812">Transmembrane</keyword>
<name>A0A9D2P9S5_9FIRM</name>
<dbReference type="AlphaFoldDB" id="A0A9D2P9S5"/>
<dbReference type="EMBL" id="DWWL01000008">
    <property type="protein sequence ID" value="HJC46765.1"/>
    <property type="molecule type" value="Genomic_DNA"/>
</dbReference>
<evidence type="ECO:0000256" key="3">
    <source>
        <dbReference type="ARBA" id="ARBA00022448"/>
    </source>
</evidence>
<dbReference type="NCBIfam" id="TIGR00810">
    <property type="entry name" value="secG"/>
    <property type="match status" value="1"/>
</dbReference>
<evidence type="ECO:0000256" key="8">
    <source>
        <dbReference type="ARBA" id="ARBA00023010"/>
    </source>
</evidence>
<evidence type="ECO:0000256" key="7">
    <source>
        <dbReference type="ARBA" id="ARBA00022989"/>
    </source>
</evidence>
<reference evidence="11" key="2">
    <citation type="submission" date="2021-04" db="EMBL/GenBank/DDBJ databases">
        <authorList>
            <person name="Gilroy R."/>
        </authorList>
    </citation>
    <scope>NUCLEOTIDE SEQUENCE</scope>
    <source>
        <strain evidence="11">CHK183-5548</strain>
    </source>
</reference>
<proteinExistence type="inferred from homology"/>
<evidence type="ECO:0000313" key="11">
    <source>
        <dbReference type="EMBL" id="HJC46765.1"/>
    </source>
</evidence>
<evidence type="ECO:0000256" key="4">
    <source>
        <dbReference type="ARBA" id="ARBA00022475"/>
    </source>
</evidence>
<comment type="subcellular location">
    <subcellularLocation>
        <location evidence="1 10">Cell membrane</location>
        <topology evidence="1 10">Multi-pass membrane protein</topology>
    </subcellularLocation>
</comment>
<dbReference type="GO" id="GO:0065002">
    <property type="term" value="P:intracellular protein transmembrane transport"/>
    <property type="evidence" value="ECO:0007669"/>
    <property type="project" value="TreeGrafter"/>
</dbReference>
<keyword evidence="7 10" id="KW-1133">Transmembrane helix</keyword>
<keyword evidence="9 10" id="KW-0472">Membrane</keyword>
<feature type="transmembrane region" description="Helical" evidence="10">
    <location>
        <begin position="59"/>
        <end position="76"/>
    </location>
</feature>
<evidence type="ECO:0000256" key="10">
    <source>
        <dbReference type="RuleBase" id="RU365087"/>
    </source>
</evidence>
<comment type="similarity">
    <text evidence="2 10">Belongs to the SecG family.</text>
</comment>
<evidence type="ECO:0000313" key="12">
    <source>
        <dbReference type="Proteomes" id="UP000823883"/>
    </source>
</evidence>
<sequence>MRILRIALSIIFVLIAIALTVIVLLQEGKSQGLGSIAGMADTYWGRNKGRSMEGTLEKFTKFAAILFVVLALVLNLL</sequence>
<feature type="transmembrane region" description="Helical" evidence="10">
    <location>
        <begin position="6"/>
        <end position="25"/>
    </location>
</feature>
<accession>A0A9D2P9S5</accession>
<organism evidence="11 12">
    <name type="scientific">Candidatus Lachnoclostridium pullistercoris</name>
    <dbReference type="NCBI Taxonomy" id="2838632"/>
    <lineage>
        <taxon>Bacteria</taxon>
        <taxon>Bacillati</taxon>
        <taxon>Bacillota</taxon>
        <taxon>Clostridia</taxon>
        <taxon>Lachnospirales</taxon>
        <taxon>Lachnospiraceae</taxon>
    </lineage>
</organism>
<keyword evidence="6 10" id="KW-0653">Protein transport</keyword>
<dbReference type="PANTHER" id="PTHR34182:SF1">
    <property type="entry name" value="PROTEIN-EXPORT MEMBRANE PROTEIN SECG"/>
    <property type="match status" value="1"/>
</dbReference>
<evidence type="ECO:0000256" key="9">
    <source>
        <dbReference type="ARBA" id="ARBA00023136"/>
    </source>
</evidence>
<evidence type="ECO:0000256" key="2">
    <source>
        <dbReference type="ARBA" id="ARBA00008445"/>
    </source>
</evidence>
<protein>
    <recommendedName>
        <fullName evidence="10">Protein-export membrane protein SecG</fullName>
    </recommendedName>
</protein>
<evidence type="ECO:0000256" key="5">
    <source>
        <dbReference type="ARBA" id="ARBA00022692"/>
    </source>
</evidence>
<comment type="caution">
    <text evidence="11">The sequence shown here is derived from an EMBL/GenBank/DDBJ whole genome shotgun (WGS) entry which is preliminary data.</text>
</comment>
<dbReference type="Pfam" id="PF03840">
    <property type="entry name" value="SecG"/>
    <property type="match status" value="1"/>
</dbReference>
<dbReference type="GO" id="GO:0005886">
    <property type="term" value="C:plasma membrane"/>
    <property type="evidence" value="ECO:0007669"/>
    <property type="project" value="UniProtKB-SubCell"/>
</dbReference>
<dbReference type="GO" id="GO:0043952">
    <property type="term" value="P:protein transport by the Sec complex"/>
    <property type="evidence" value="ECO:0007669"/>
    <property type="project" value="TreeGrafter"/>
</dbReference>
<dbReference type="PANTHER" id="PTHR34182">
    <property type="entry name" value="PROTEIN-EXPORT MEMBRANE PROTEIN SECG"/>
    <property type="match status" value="1"/>
</dbReference>
<keyword evidence="3 10" id="KW-0813">Transport</keyword>
<gene>
    <name evidence="11" type="primary">secG</name>
    <name evidence="11" type="ORF">IAA04_01780</name>
</gene>
<keyword evidence="8 10" id="KW-0811">Translocation</keyword>
<dbReference type="PRINTS" id="PR01651">
    <property type="entry name" value="SECGEXPORT"/>
</dbReference>
<comment type="function">
    <text evidence="10">Involved in protein export. Participates in an early event of protein translocation.</text>
</comment>
<evidence type="ECO:0000256" key="1">
    <source>
        <dbReference type="ARBA" id="ARBA00004651"/>
    </source>
</evidence>